<organism evidence="5 6">
    <name type="scientific">Paenibacillus hodogayensis</name>
    <dbReference type="NCBI Taxonomy" id="279208"/>
    <lineage>
        <taxon>Bacteria</taxon>
        <taxon>Bacillati</taxon>
        <taxon>Bacillota</taxon>
        <taxon>Bacilli</taxon>
        <taxon>Bacillales</taxon>
        <taxon>Paenibacillaceae</taxon>
        <taxon>Paenibacillus</taxon>
    </lineage>
</organism>
<dbReference type="InterPro" id="IPR014710">
    <property type="entry name" value="RmlC-like_jellyroll"/>
</dbReference>
<name>A0ABV5VSV3_9BACL</name>
<dbReference type="InterPro" id="IPR003313">
    <property type="entry name" value="AraC-bd"/>
</dbReference>
<dbReference type="RefSeq" id="WP_344911762.1">
    <property type="nucleotide sequence ID" value="NZ_BAAAYO010000010.1"/>
</dbReference>
<dbReference type="InterPro" id="IPR009057">
    <property type="entry name" value="Homeodomain-like_sf"/>
</dbReference>
<dbReference type="SMART" id="SM00342">
    <property type="entry name" value="HTH_ARAC"/>
    <property type="match status" value="1"/>
</dbReference>
<evidence type="ECO:0000259" key="4">
    <source>
        <dbReference type="PROSITE" id="PS01124"/>
    </source>
</evidence>
<reference evidence="5 6" key="1">
    <citation type="submission" date="2024-09" db="EMBL/GenBank/DDBJ databases">
        <authorList>
            <person name="Sun Q."/>
            <person name="Mori K."/>
        </authorList>
    </citation>
    <scope>NUCLEOTIDE SEQUENCE [LARGE SCALE GENOMIC DNA]</scope>
    <source>
        <strain evidence="5 6">JCM 12520</strain>
    </source>
</reference>
<dbReference type="PROSITE" id="PS01124">
    <property type="entry name" value="HTH_ARAC_FAMILY_2"/>
    <property type="match status" value="1"/>
</dbReference>
<dbReference type="InterPro" id="IPR037923">
    <property type="entry name" value="HTH-like"/>
</dbReference>
<evidence type="ECO:0000256" key="3">
    <source>
        <dbReference type="ARBA" id="ARBA00023163"/>
    </source>
</evidence>
<keyword evidence="1" id="KW-0805">Transcription regulation</keyword>
<keyword evidence="3" id="KW-0804">Transcription</keyword>
<evidence type="ECO:0000256" key="2">
    <source>
        <dbReference type="ARBA" id="ARBA00023125"/>
    </source>
</evidence>
<evidence type="ECO:0000256" key="1">
    <source>
        <dbReference type="ARBA" id="ARBA00023015"/>
    </source>
</evidence>
<dbReference type="InterPro" id="IPR018062">
    <property type="entry name" value="HTH_AraC-typ_CS"/>
</dbReference>
<dbReference type="PROSITE" id="PS00041">
    <property type="entry name" value="HTH_ARAC_FAMILY_1"/>
    <property type="match status" value="1"/>
</dbReference>
<proteinExistence type="predicted"/>
<dbReference type="Pfam" id="PF12833">
    <property type="entry name" value="HTH_18"/>
    <property type="match status" value="1"/>
</dbReference>
<keyword evidence="6" id="KW-1185">Reference proteome</keyword>
<dbReference type="SUPFAM" id="SSF46689">
    <property type="entry name" value="Homeodomain-like"/>
    <property type="match status" value="2"/>
</dbReference>
<comment type="caution">
    <text evidence="5">The sequence shown here is derived from an EMBL/GenBank/DDBJ whole genome shotgun (WGS) entry which is preliminary data.</text>
</comment>
<accession>A0ABV5VSV3</accession>
<dbReference type="Pfam" id="PF02311">
    <property type="entry name" value="AraC_binding"/>
    <property type="match status" value="1"/>
</dbReference>
<keyword evidence="2" id="KW-0238">DNA-binding</keyword>
<dbReference type="InterPro" id="IPR018060">
    <property type="entry name" value="HTH_AraC"/>
</dbReference>
<dbReference type="SUPFAM" id="SSF51215">
    <property type="entry name" value="Regulatory protein AraC"/>
    <property type="match status" value="1"/>
</dbReference>
<evidence type="ECO:0000313" key="5">
    <source>
        <dbReference type="EMBL" id="MFB9751367.1"/>
    </source>
</evidence>
<protein>
    <submittedName>
        <fullName evidence="5">Helix-turn-helix domain-containing protein</fullName>
    </submittedName>
</protein>
<dbReference type="Gene3D" id="2.60.120.10">
    <property type="entry name" value="Jelly Rolls"/>
    <property type="match status" value="1"/>
</dbReference>
<sequence>MMDQPPPRYSGSNYFRAGELFSIVRYHEPMKEHRIYHSHDFVEICYVAGGNGYHILDGKEHRVARGDLFVINYEVSHAFYRESADNSLVLYNILFKPGFIDESLIDFNDFDSLSLSYLFNGLLEKPIHPKLSLPYEEVQQFEALIDNIYAEYTGRKSGYISIIRAYVIEFIIHMMRCMDRSPDNREMGRRLDAIHAAMNELKQNYARPFHLGSLASKSFFSKNYFCKLFKETAGMTVTDYVQKLRIEEACRRMEDPYAKMTDISASVGFADYKSFYSAFTKRVGMPPSEYRKRLEQSALRT</sequence>
<feature type="domain" description="HTH araC/xylS-type" evidence="4">
    <location>
        <begin position="195"/>
        <end position="293"/>
    </location>
</feature>
<evidence type="ECO:0000313" key="6">
    <source>
        <dbReference type="Proteomes" id="UP001589619"/>
    </source>
</evidence>
<dbReference type="Proteomes" id="UP001589619">
    <property type="component" value="Unassembled WGS sequence"/>
</dbReference>
<dbReference type="PANTHER" id="PTHR43280">
    <property type="entry name" value="ARAC-FAMILY TRANSCRIPTIONAL REGULATOR"/>
    <property type="match status" value="1"/>
</dbReference>
<dbReference type="EMBL" id="JBHMAG010000007">
    <property type="protein sequence ID" value="MFB9751367.1"/>
    <property type="molecule type" value="Genomic_DNA"/>
</dbReference>
<gene>
    <name evidence="5" type="ORF">ACFFNY_07290</name>
</gene>
<dbReference type="Gene3D" id="1.10.10.60">
    <property type="entry name" value="Homeodomain-like"/>
    <property type="match status" value="2"/>
</dbReference>
<dbReference type="PANTHER" id="PTHR43280:SF2">
    <property type="entry name" value="HTH-TYPE TRANSCRIPTIONAL REGULATOR EXSA"/>
    <property type="match status" value="1"/>
</dbReference>